<keyword evidence="2" id="KW-1185">Reference proteome</keyword>
<reference evidence="1" key="1">
    <citation type="submission" date="2021-10" db="EMBL/GenBank/DDBJ databases">
        <authorList>
            <person name="Criscuolo A."/>
        </authorList>
    </citation>
    <scope>NUCLEOTIDE SEQUENCE</scope>
    <source>
        <strain evidence="1">CIP111885</strain>
    </source>
</reference>
<dbReference type="Proteomes" id="UP000789845">
    <property type="component" value="Unassembled WGS sequence"/>
</dbReference>
<dbReference type="EMBL" id="CAKJTG010000007">
    <property type="protein sequence ID" value="CAG9607795.1"/>
    <property type="molecule type" value="Genomic_DNA"/>
</dbReference>
<name>A0A9C7G8W2_9BACI</name>
<accession>A0A9C7G8W2</accession>
<evidence type="ECO:0000313" key="1">
    <source>
        <dbReference type="EMBL" id="CAG9607795.1"/>
    </source>
</evidence>
<dbReference type="RefSeq" id="WP_230496054.1">
    <property type="nucleotide sequence ID" value="NZ_CAKJTG010000007.1"/>
</dbReference>
<organism evidence="1 2">
    <name type="scientific">Pseudoneobacillus rhizosphaerae</name>
    <dbReference type="NCBI Taxonomy" id="2880968"/>
    <lineage>
        <taxon>Bacteria</taxon>
        <taxon>Bacillati</taxon>
        <taxon>Bacillota</taxon>
        <taxon>Bacilli</taxon>
        <taxon>Bacillales</taxon>
        <taxon>Bacillaceae</taxon>
        <taxon>Pseudoneobacillus</taxon>
    </lineage>
</organism>
<proteinExistence type="predicted"/>
<sequence>MYKKQCPSCKQPSFGKSKDEMWICPVCQLDITDIPAQVATTNKHMNKLLNELVKKMG</sequence>
<evidence type="ECO:0000313" key="2">
    <source>
        <dbReference type="Proteomes" id="UP000789845"/>
    </source>
</evidence>
<comment type="caution">
    <text evidence="1">The sequence shown here is derived from an EMBL/GenBank/DDBJ whole genome shotgun (WGS) entry which is preliminary data.</text>
</comment>
<protein>
    <submittedName>
        <fullName evidence="1">Uncharacterized protein</fullName>
    </submittedName>
</protein>
<gene>
    <name evidence="1" type="ORF">NEOCIP111885_01487</name>
</gene>
<dbReference type="AlphaFoldDB" id="A0A9C7G8W2"/>